<keyword evidence="3" id="KW-1185">Reference proteome</keyword>
<sequence length="263" mass="26982">MIAAGLLLLSVGVADLARQFLGRGSRSARIGASVVVVLLVAGLGTAVVTWPLAITLVVIALAWLALMPSTKDAAIASFWPVVGLSIAVVAFVVWAPASAEGWMAGEAAGSATVGKTVLAVGVACFLLESANIVVRVALQSERSDTSVVAVTAPVPRRGLIARLRRPAPPEPAVMTKQLRGGRLIGPLERLFVVGLIFTSAVALLAAFIAAKGIVRFPEIQKDNAGGTQAEYFLVGSMASWAIALASAGLLWAVGATPEGLRIS</sequence>
<evidence type="ECO:0000256" key="1">
    <source>
        <dbReference type="SAM" id="Phobius"/>
    </source>
</evidence>
<feature type="transmembrane region" description="Helical" evidence="1">
    <location>
        <begin position="78"/>
        <end position="97"/>
    </location>
</feature>
<evidence type="ECO:0000313" key="2">
    <source>
        <dbReference type="EMBL" id="TXK13352.1"/>
    </source>
</evidence>
<dbReference type="OrthoDB" id="4715924at2"/>
<evidence type="ECO:0000313" key="3">
    <source>
        <dbReference type="Proteomes" id="UP000321034"/>
    </source>
</evidence>
<name>A0A5C8I2W4_9MICO</name>
<feature type="transmembrane region" description="Helical" evidence="1">
    <location>
        <begin position="231"/>
        <end position="253"/>
    </location>
</feature>
<dbReference type="RefSeq" id="WP_147894010.1">
    <property type="nucleotide sequence ID" value="NZ_BAAANR010000001.1"/>
</dbReference>
<protein>
    <submittedName>
        <fullName evidence="2">Uncharacterized protein</fullName>
    </submittedName>
</protein>
<feature type="transmembrane region" description="Helical" evidence="1">
    <location>
        <begin position="117"/>
        <end position="138"/>
    </location>
</feature>
<accession>A0A5C8I2W4</accession>
<dbReference type="AlphaFoldDB" id="A0A5C8I2W4"/>
<feature type="transmembrane region" description="Helical" evidence="1">
    <location>
        <begin position="190"/>
        <end position="211"/>
    </location>
</feature>
<proteinExistence type="predicted"/>
<keyword evidence="1" id="KW-1133">Transmembrane helix</keyword>
<organism evidence="2 3">
    <name type="scientific">Microbacterium hatanonis</name>
    <dbReference type="NCBI Taxonomy" id="404366"/>
    <lineage>
        <taxon>Bacteria</taxon>
        <taxon>Bacillati</taxon>
        <taxon>Actinomycetota</taxon>
        <taxon>Actinomycetes</taxon>
        <taxon>Micrococcales</taxon>
        <taxon>Microbacteriaceae</taxon>
        <taxon>Microbacterium</taxon>
    </lineage>
</organism>
<reference evidence="2 3" key="1">
    <citation type="submission" date="2019-08" db="EMBL/GenBank/DDBJ databases">
        <authorList>
            <person name="Dong K."/>
        </authorList>
    </citation>
    <scope>NUCLEOTIDE SEQUENCE [LARGE SCALE GENOMIC DNA]</scope>
    <source>
        <strain evidence="2 3">JCM14558</strain>
    </source>
</reference>
<keyword evidence="1" id="KW-0472">Membrane</keyword>
<gene>
    <name evidence="2" type="ORF">FVP77_08085</name>
</gene>
<keyword evidence="1" id="KW-0812">Transmembrane</keyword>
<dbReference type="EMBL" id="VRSV01000001">
    <property type="protein sequence ID" value="TXK13352.1"/>
    <property type="molecule type" value="Genomic_DNA"/>
</dbReference>
<dbReference type="Proteomes" id="UP000321034">
    <property type="component" value="Unassembled WGS sequence"/>
</dbReference>
<feature type="transmembrane region" description="Helical" evidence="1">
    <location>
        <begin position="33"/>
        <end position="66"/>
    </location>
</feature>
<comment type="caution">
    <text evidence="2">The sequence shown here is derived from an EMBL/GenBank/DDBJ whole genome shotgun (WGS) entry which is preliminary data.</text>
</comment>